<feature type="region of interest" description="Disordered" evidence="3">
    <location>
        <begin position="1"/>
        <end position="21"/>
    </location>
</feature>
<dbReference type="RefSeq" id="WP_185275704.1">
    <property type="nucleotide sequence ID" value="NZ_CP043641.1"/>
</dbReference>
<proteinExistence type="inferred from homology"/>
<protein>
    <submittedName>
        <fullName evidence="4">Flagellar hook capping protein</fullName>
    </submittedName>
</protein>
<keyword evidence="4" id="KW-0966">Cell projection</keyword>
<gene>
    <name evidence="4" type="ORF">F1C12_14875</name>
</gene>
<feature type="compositionally biased region" description="Low complexity" evidence="3">
    <location>
        <begin position="7"/>
        <end position="16"/>
    </location>
</feature>
<evidence type="ECO:0000256" key="3">
    <source>
        <dbReference type="SAM" id="MobiDB-lite"/>
    </source>
</evidence>
<dbReference type="Pfam" id="PF03963">
    <property type="entry name" value="FlgD"/>
    <property type="match status" value="1"/>
</dbReference>
<dbReference type="Proteomes" id="UP000515511">
    <property type="component" value="Chromosome"/>
</dbReference>
<evidence type="ECO:0000256" key="1">
    <source>
        <dbReference type="ARBA" id="ARBA00010577"/>
    </source>
</evidence>
<comment type="similarity">
    <text evidence="1">Belongs to the FlgD family.</text>
</comment>
<dbReference type="AlphaFoldDB" id="A0A7G6YCQ3"/>
<keyword evidence="2" id="KW-1005">Bacterial flagellum biogenesis</keyword>
<reference evidence="5" key="1">
    <citation type="submission" date="2019-09" db="EMBL/GenBank/DDBJ databases">
        <title>Antimicrobial potential of Antarctic Bacteria.</title>
        <authorList>
            <person name="Benaud N."/>
            <person name="Edwards R.J."/>
            <person name="Ferrari B.C."/>
        </authorList>
    </citation>
    <scope>NUCLEOTIDE SEQUENCE [LARGE SCALE GENOMIC DNA]</scope>
    <source>
        <strain evidence="5">INR9</strain>
    </source>
</reference>
<dbReference type="GO" id="GO:0044781">
    <property type="term" value="P:bacterial-type flagellum organization"/>
    <property type="evidence" value="ECO:0007669"/>
    <property type="project" value="UniProtKB-KW"/>
</dbReference>
<evidence type="ECO:0000313" key="5">
    <source>
        <dbReference type="Proteomes" id="UP000515511"/>
    </source>
</evidence>
<dbReference type="KEGG" id="lse:F1C12_14875"/>
<keyword evidence="4" id="KW-0282">Flagellum</keyword>
<evidence type="ECO:0000256" key="2">
    <source>
        <dbReference type="ARBA" id="ARBA00022795"/>
    </source>
</evidence>
<dbReference type="InterPro" id="IPR005648">
    <property type="entry name" value="FlgD"/>
</dbReference>
<name>A0A7G6YCQ3_9MICO</name>
<evidence type="ECO:0000313" key="4">
    <source>
        <dbReference type="EMBL" id="QNE36268.1"/>
    </source>
</evidence>
<accession>A0A7G6YCQ3</accession>
<keyword evidence="4" id="KW-0969">Cilium</keyword>
<sequence length="145" mass="14922">MVNPVSTTATDPTATTSLWSTQPTRAPHQSLTADDFMQLLVTQLKNQDPSSPMDSAAMVQQTTQLGMMQQMTAIGSSSNTALNLQMQTAAADLIGKTVIYNDAAGKSQTGVVTGVSFSGATPTVSVNGGTFPLSGILGVQQTPAS</sequence>
<dbReference type="EMBL" id="CP043641">
    <property type="protein sequence ID" value="QNE36268.1"/>
    <property type="molecule type" value="Genomic_DNA"/>
</dbReference>
<organism evidence="4 5">
    <name type="scientific">Leifsonia shinshuensis</name>
    <dbReference type="NCBI Taxonomy" id="150026"/>
    <lineage>
        <taxon>Bacteria</taxon>
        <taxon>Bacillati</taxon>
        <taxon>Actinomycetota</taxon>
        <taxon>Actinomycetes</taxon>
        <taxon>Micrococcales</taxon>
        <taxon>Microbacteriaceae</taxon>
        <taxon>Leifsonia</taxon>
    </lineage>
</organism>